<proteinExistence type="predicted"/>
<reference evidence="2 3" key="1">
    <citation type="submission" date="2024-04" db="EMBL/GenBank/DDBJ databases">
        <authorList>
            <consortium name="Molecular Ecology Group"/>
        </authorList>
    </citation>
    <scope>NUCLEOTIDE SEQUENCE [LARGE SCALE GENOMIC DNA]</scope>
</reference>
<evidence type="ECO:0000313" key="3">
    <source>
        <dbReference type="Proteomes" id="UP001497644"/>
    </source>
</evidence>
<protein>
    <submittedName>
        <fullName evidence="2">Uncharacterized protein</fullName>
    </submittedName>
</protein>
<feature type="compositionally biased region" description="Basic residues" evidence="1">
    <location>
        <begin position="29"/>
        <end position="38"/>
    </location>
</feature>
<dbReference type="Proteomes" id="UP001497644">
    <property type="component" value="Chromosome 1"/>
</dbReference>
<feature type="region of interest" description="Disordered" evidence="1">
    <location>
        <begin position="1"/>
        <end position="40"/>
    </location>
</feature>
<gene>
    <name evidence="2" type="ORF">LPLAT_LOCUS358</name>
</gene>
<evidence type="ECO:0000256" key="1">
    <source>
        <dbReference type="SAM" id="MobiDB-lite"/>
    </source>
</evidence>
<sequence length="97" mass="10962">MTAGAHGKNEGARTTRKGAPARQGEKPPRRATTRRRAMHPTIVINGGKIVAASHLTAGRRRQVPLRQRDELSPRLRRTVDFRSVPRYPVRCCIVSRW</sequence>
<name>A0AAV2N1P7_9HYME</name>
<dbReference type="AlphaFoldDB" id="A0AAV2N1P7"/>
<dbReference type="EMBL" id="OZ034824">
    <property type="protein sequence ID" value="CAL1673472.1"/>
    <property type="molecule type" value="Genomic_DNA"/>
</dbReference>
<organism evidence="2 3">
    <name type="scientific">Lasius platythorax</name>
    <dbReference type="NCBI Taxonomy" id="488582"/>
    <lineage>
        <taxon>Eukaryota</taxon>
        <taxon>Metazoa</taxon>
        <taxon>Ecdysozoa</taxon>
        <taxon>Arthropoda</taxon>
        <taxon>Hexapoda</taxon>
        <taxon>Insecta</taxon>
        <taxon>Pterygota</taxon>
        <taxon>Neoptera</taxon>
        <taxon>Endopterygota</taxon>
        <taxon>Hymenoptera</taxon>
        <taxon>Apocrita</taxon>
        <taxon>Aculeata</taxon>
        <taxon>Formicoidea</taxon>
        <taxon>Formicidae</taxon>
        <taxon>Formicinae</taxon>
        <taxon>Lasius</taxon>
        <taxon>Lasius</taxon>
    </lineage>
</organism>
<accession>A0AAV2N1P7</accession>
<keyword evidence="3" id="KW-1185">Reference proteome</keyword>
<evidence type="ECO:0000313" key="2">
    <source>
        <dbReference type="EMBL" id="CAL1673472.1"/>
    </source>
</evidence>